<evidence type="ECO:0000256" key="4">
    <source>
        <dbReference type="ARBA" id="ARBA00022490"/>
    </source>
</evidence>
<dbReference type="SUPFAM" id="SSF52540">
    <property type="entry name" value="P-loop containing nucleoside triphosphate hydrolases"/>
    <property type="match status" value="1"/>
</dbReference>
<dbReference type="FunFam" id="3.40.50.300:FF:000608">
    <property type="entry name" value="Mov10 RISC complex RNA helicase"/>
    <property type="match status" value="1"/>
</dbReference>
<sequence length="953" mass="107722">MVGVCRTLLNTGSCNDDLCRFHHDIHICEACSVVCLTGDSYQAHLAGKNHRKTLQRVAHAQAHGIDTEFCELCQMPIFNNNWERHQRTRRHANKQRFLAFKSLLGEAEKDKHGVSVSAAEGVDFGIIEVEEAQVGRRITFVIATSVPYSNVHLVDVKLTSTSNRGRISPFSVDFTANKIIYGRETRVTIDFTQSYRGRYEDRAEIIFEDTQLGKEFVIVRPLRAIVGSREDHATLRPTAPYVPRRRTKRAPVNEVVPGVAPESNTAIRWKVSLPPAEIPPYITLLLKYGTTKAQIENIQRSALPRTFDAANYGRHFKVLLWAEEFQMEKDLERYDIPDGELQQHGRYYYLAVPGLAEKRPSVLKGDTIIVQPHGETKWFEGFVHVLRQYEVGLCFGGSFRIATPRQKFSVRFRLNRIPIRRQHQAMDTVFEQNRILFPDRRHFVGTNCPGIREIRRVVYNPDIGLNEAQLQAIASILALPPGSPPFCVFGPPGTGKTVTIVEAIRQLLRQNPLTKILTCAPSNSAADIIAEKLATVLSPDELFRFYAPSRSKEACSSKLENYTCRVEQTYTVPPMSRMTRFRVIVSTCVSASVFHGIAMQRGHFGHIFIDEAGQATEPEVMIAVKTMADNSTRVVLSGDHKQLGPIIRSNVARALGLETSYLERLMIREGYDEKQDYGISVVKLVKNFRSHEAILKFPNESFYRGDLQAFASRQVIDSFINKAILPNPRFPILFHGIVGKDDRDASSPSFFNVDEVTQIKDYVMKLKEKYRTTDHEIGIITPYHAQVLKVRTSLRGYADEVKIGSVEEFQGQERKVIIISTVRSSSEYIDYDVRHTLGFVAHPRRFNVAVTRAKALLIVVGNPEVLSLDPMWRSFLNYVRRNNGCIGAEITWDYDEEVDLAGDYAGGYRNVGIDDMNALTARLQERALAKASAEGVESDDEGGNVDRPWRDAE</sequence>
<dbReference type="CDD" id="cd18038">
    <property type="entry name" value="DEXXQc_Helz-like"/>
    <property type="match status" value="1"/>
</dbReference>
<dbReference type="Proteomes" id="UP000736335">
    <property type="component" value="Unassembled WGS sequence"/>
</dbReference>
<keyword evidence="4" id="KW-0963">Cytoplasm</keyword>
<evidence type="ECO:0000256" key="10">
    <source>
        <dbReference type="ARBA" id="ARBA00023158"/>
    </source>
</evidence>
<dbReference type="GO" id="GO:0016787">
    <property type="term" value="F:hydrolase activity"/>
    <property type="evidence" value="ECO:0007669"/>
    <property type="project" value="UniProtKB-KW"/>
</dbReference>
<evidence type="ECO:0000256" key="5">
    <source>
        <dbReference type="ARBA" id="ARBA00022741"/>
    </source>
</evidence>
<keyword evidence="5" id="KW-0547">Nucleotide-binding</keyword>
<keyword evidence="15" id="KW-1185">Reference proteome</keyword>
<evidence type="ECO:0000256" key="6">
    <source>
        <dbReference type="ARBA" id="ARBA00022801"/>
    </source>
</evidence>
<comment type="similarity">
    <text evidence="2">Belongs to the DNA2/NAM7 helicase family. SDE3 subfamily.</text>
</comment>
<keyword evidence="7" id="KW-0347">Helicase</keyword>
<dbReference type="Pfam" id="PF21635">
    <property type="entry name" value="Mov-10_helical"/>
    <property type="match status" value="1"/>
</dbReference>
<proteinExistence type="inferred from homology"/>
<reference evidence="14" key="2">
    <citation type="submission" date="2020-11" db="EMBL/GenBank/DDBJ databases">
        <authorList>
            <consortium name="DOE Joint Genome Institute"/>
            <person name="Kuo A."/>
            <person name="Miyauchi S."/>
            <person name="Kiss E."/>
            <person name="Drula E."/>
            <person name="Kohler A."/>
            <person name="Sanchez-Garcia M."/>
            <person name="Andreopoulos B."/>
            <person name="Barry K.W."/>
            <person name="Bonito G."/>
            <person name="Buee M."/>
            <person name="Carver A."/>
            <person name="Chen C."/>
            <person name="Cichocki N."/>
            <person name="Clum A."/>
            <person name="Culley D."/>
            <person name="Crous P.W."/>
            <person name="Fauchery L."/>
            <person name="Girlanda M."/>
            <person name="Hayes R."/>
            <person name="Keri Z."/>
            <person name="Labutti K."/>
            <person name="Lipzen A."/>
            <person name="Lombard V."/>
            <person name="Magnuson J."/>
            <person name="Maillard F."/>
            <person name="Morin E."/>
            <person name="Murat C."/>
            <person name="Nolan M."/>
            <person name="Ohm R."/>
            <person name="Pangilinan J."/>
            <person name="Pereira M."/>
            <person name="Perotto S."/>
            <person name="Peter M."/>
            <person name="Riley R."/>
            <person name="Sitrit Y."/>
            <person name="Stielow B."/>
            <person name="Szollosi G."/>
            <person name="Zifcakova L."/>
            <person name="Stursova M."/>
            <person name="Spatafora J.W."/>
            <person name="Tedersoo L."/>
            <person name="Vaario L.-M."/>
            <person name="Yamada A."/>
            <person name="Yan M."/>
            <person name="Wang P."/>
            <person name="Xu J."/>
            <person name="Bruns T."/>
            <person name="Baldrian P."/>
            <person name="Vilgalys R."/>
            <person name="Henrissat B."/>
            <person name="Grigoriev I.V."/>
            <person name="Hibbett D."/>
            <person name="Nagy L.G."/>
            <person name="Martin F.M."/>
        </authorList>
    </citation>
    <scope>NUCLEOTIDE SEQUENCE</scope>
    <source>
        <strain evidence="14">UH-Tt-Lm1</strain>
    </source>
</reference>
<comment type="caution">
    <text evidence="14">The sequence shown here is derived from an EMBL/GenBank/DDBJ whole genome shotgun (WGS) entry which is preliminary data.</text>
</comment>
<dbReference type="InterPro" id="IPR003604">
    <property type="entry name" value="Matrin/U1-like-C_Znf_C2H2"/>
</dbReference>
<dbReference type="Pfam" id="PF13086">
    <property type="entry name" value="AAA_11"/>
    <property type="match status" value="2"/>
</dbReference>
<dbReference type="GO" id="GO:0003723">
    <property type="term" value="F:RNA binding"/>
    <property type="evidence" value="ECO:0007669"/>
    <property type="project" value="UniProtKB-KW"/>
</dbReference>
<evidence type="ECO:0000256" key="1">
    <source>
        <dbReference type="ARBA" id="ARBA00004331"/>
    </source>
</evidence>
<evidence type="ECO:0000256" key="11">
    <source>
        <dbReference type="ARBA" id="ARBA00047984"/>
    </source>
</evidence>
<dbReference type="Gene3D" id="3.40.50.300">
    <property type="entry name" value="P-loop containing nucleotide triphosphate hydrolases"/>
    <property type="match status" value="2"/>
</dbReference>
<dbReference type="GO" id="GO:0031047">
    <property type="term" value="P:regulatory ncRNA-mediated gene silencing"/>
    <property type="evidence" value="ECO:0007669"/>
    <property type="project" value="UniProtKB-KW"/>
</dbReference>
<dbReference type="InterPro" id="IPR026122">
    <property type="entry name" value="MOV-10/SDE3_DEXXQ/H-box"/>
</dbReference>
<protein>
    <recommendedName>
        <fullName evidence="3">RNA helicase</fullName>
        <ecNumber evidence="3">3.6.4.13</ecNumber>
    </recommendedName>
</protein>
<feature type="domain" description="U1-type" evidence="13">
    <location>
        <begin position="65"/>
        <end position="98"/>
    </location>
</feature>
<evidence type="ECO:0000259" key="13">
    <source>
        <dbReference type="SMART" id="SM00451"/>
    </source>
</evidence>
<evidence type="ECO:0000256" key="3">
    <source>
        <dbReference type="ARBA" id="ARBA00012552"/>
    </source>
</evidence>
<dbReference type="PANTHER" id="PTHR45418">
    <property type="entry name" value="CANCER/TESTIS ANTIGEN 55"/>
    <property type="match status" value="1"/>
</dbReference>
<dbReference type="EC" id="3.6.4.13" evidence="3"/>
<name>A0A9P6HKZ4_9AGAM</name>
<dbReference type="GO" id="GO:0036464">
    <property type="term" value="C:cytoplasmic ribonucleoprotein granule"/>
    <property type="evidence" value="ECO:0007669"/>
    <property type="project" value="UniProtKB-SubCell"/>
</dbReference>
<evidence type="ECO:0000256" key="12">
    <source>
        <dbReference type="SAM" id="MobiDB-lite"/>
    </source>
</evidence>
<dbReference type="InterPro" id="IPR041679">
    <property type="entry name" value="DNA2/NAM7-like_C"/>
</dbReference>
<keyword evidence="6 14" id="KW-0378">Hydrolase</keyword>
<evidence type="ECO:0000313" key="15">
    <source>
        <dbReference type="Proteomes" id="UP000736335"/>
    </source>
</evidence>
<dbReference type="InterPro" id="IPR047187">
    <property type="entry name" value="SF1_C_Upf1"/>
</dbReference>
<dbReference type="GO" id="GO:0005524">
    <property type="term" value="F:ATP binding"/>
    <property type="evidence" value="ECO:0007669"/>
    <property type="project" value="UniProtKB-KW"/>
</dbReference>
<dbReference type="PANTHER" id="PTHR45418:SF1">
    <property type="entry name" value="CANCER_TESTIS ANTIGEN 55"/>
    <property type="match status" value="1"/>
</dbReference>
<dbReference type="Gene3D" id="3.30.160.60">
    <property type="entry name" value="Classic Zinc Finger"/>
    <property type="match status" value="1"/>
</dbReference>
<dbReference type="InterPro" id="IPR027417">
    <property type="entry name" value="P-loop_NTPase"/>
</dbReference>
<dbReference type="Pfam" id="PF21634">
    <property type="entry name" value="MOV-10_beta-barrel"/>
    <property type="match status" value="1"/>
</dbReference>
<dbReference type="CDD" id="cd18808">
    <property type="entry name" value="SF1_C_Upf1"/>
    <property type="match status" value="1"/>
</dbReference>
<keyword evidence="9" id="KW-0694">RNA-binding</keyword>
<dbReference type="AlphaFoldDB" id="A0A9P6HKZ4"/>
<dbReference type="EMBL" id="WIUZ02000005">
    <property type="protein sequence ID" value="KAF9787464.1"/>
    <property type="molecule type" value="Genomic_DNA"/>
</dbReference>
<keyword evidence="8" id="KW-0067">ATP-binding</keyword>
<evidence type="ECO:0000256" key="7">
    <source>
        <dbReference type="ARBA" id="ARBA00022806"/>
    </source>
</evidence>
<evidence type="ECO:0000313" key="14">
    <source>
        <dbReference type="EMBL" id="KAF9787464.1"/>
    </source>
</evidence>
<dbReference type="GO" id="GO:0008270">
    <property type="term" value="F:zinc ion binding"/>
    <property type="evidence" value="ECO:0007669"/>
    <property type="project" value="InterPro"/>
</dbReference>
<dbReference type="GO" id="GO:0032574">
    <property type="term" value="F:5'-3' RNA helicase activity"/>
    <property type="evidence" value="ECO:0007669"/>
    <property type="project" value="InterPro"/>
</dbReference>
<feature type="region of interest" description="Disordered" evidence="12">
    <location>
        <begin position="930"/>
        <end position="953"/>
    </location>
</feature>
<evidence type="ECO:0000256" key="9">
    <source>
        <dbReference type="ARBA" id="ARBA00022884"/>
    </source>
</evidence>
<comment type="subcellular location">
    <subcellularLocation>
        <location evidence="1">Cytoplasm</location>
        <location evidence="1">Cytoplasmic ribonucleoprotein granule</location>
    </subcellularLocation>
</comment>
<dbReference type="OrthoDB" id="6513042at2759"/>
<keyword evidence="10" id="KW-0943">RNA-mediated gene silencing</keyword>
<dbReference type="InterPro" id="IPR049079">
    <property type="entry name" value="Mov-10_helical"/>
</dbReference>
<dbReference type="SMART" id="SM00451">
    <property type="entry name" value="ZnF_U1"/>
    <property type="match status" value="2"/>
</dbReference>
<dbReference type="Pfam" id="PF13087">
    <property type="entry name" value="AAA_12"/>
    <property type="match status" value="1"/>
</dbReference>
<dbReference type="InterPro" id="IPR049080">
    <property type="entry name" value="MOV-10-like_beta-barrel"/>
</dbReference>
<dbReference type="InterPro" id="IPR041677">
    <property type="entry name" value="DNA2/NAM7_AAA_11"/>
</dbReference>
<gene>
    <name evidence="14" type="ORF">BJ322DRAFT_1187767</name>
</gene>
<evidence type="ECO:0000256" key="8">
    <source>
        <dbReference type="ARBA" id="ARBA00022840"/>
    </source>
</evidence>
<accession>A0A9P6HKZ4</accession>
<feature type="domain" description="U1-type" evidence="13">
    <location>
        <begin position="23"/>
        <end position="57"/>
    </location>
</feature>
<evidence type="ECO:0000256" key="2">
    <source>
        <dbReference type="ARBA" id="ARBA00005601"/>
    </source>
</evidence>
<reference evidence="14" key="1">
    <citation type="journal article" date="2020" name="Nat. Commun.">
        <title>Large-scale genome sequencing of mycorrhizal fungi provides insights into the early evolution of symbiotic traits.</title>
        <authorList>
            <person name="Miyauchi S."/>
            <person name="Kiss E."/>
            <person name="Kuo A."/>
            <person name="Drula E."/>
            <person name="Kohler A."/>
            <person name="Sanchez-Garcia M."/>
            <person name="Morin E."/>
            <person name="Andreopoulos B."/>
            <person name="Barry K.W."/>
            <person name="Bonito G."/>
            <person name="Buee M."/>
            <person name="Carver A."/>
            <person name="Chen C."/>
            <person name="Cichocki N."/>
            <person name="Clum A."/>
            <person name="Culley D."/>
            <person name="Crous P.W."/>
            <person name="Fauchery L."/>
            <person name="Girlanda M."/>
            <person name="Hayes R.D."/>
            <person name="Keri Z."/>
            <person name="LaButti K."/>
            <person name="Lipzen A."/>
            <person name="Lombard V."/>
            <person name="Magnuson J."/>
            <person name="Maillard F."/>
            <person name="Murat C."/>
            <person name="Nolan M."/>
            <person name="Ohm R.A."/>
            <person name="Pangilinan J."/>
            <person name="Pereira M.F."/>
            <person name="Perotto S."/>
            <person name="Peter M."/>
            <person name="Pfister S."/>
            <person name="Riley R."/>
            <person name="Sitrit Y."/>
            <person name="Stielow J.B."/>
            <person name="Szollosi G."/>
            <person name="Zifcakova L."/>
            <person name="Stursova M."/>
            <person name="Spatafora J.W."/>
            <person name="Tedersoo L."/>
            <person name="Vaario L.M."/>
            <person name="Yamada A."/>
            <person name="Yan M."/>
            <person name="Wang P."/>
            <person name="Xu J."/>
            <person name="Bruns T."/>
            <person name="Baldrian P."/>
            <person name="Vilgalys R."/>
            <person name="Dunand C."/>
            <person name="Henrissat B."/>
            <person name="Grigoriev I.V."/>
            <person name="Hibbett D."/>
            <person name="Nagy L.G."/>
            <person name="Martin F.M."/>
        </authorList>
    </citation>
    <scope>NUCLEOTIDE SEQUENCE</scope>
    <source>
        <strain evidence="14">UH-Tt-Lm1</strain>
    </source>
</reference>
<organism evidence="14 15">
    <name type="scientific">Thelephora terrestris</name>
    <dbReference type="NCBI Taxonomy" id="56493"/>
    <lineage>
        <taxon>Eukaryota</taxon>
        <taxon>Fungi</taxon>
        <taxon>Dikarya</taxon>
        <taxon>Basidiomycota</taxon>
        <taxon>Agaricomycotina</taxon>
        <taxon>Agaricomycetes</taxon>
        <taxon>Thelephorales</taxon>
        <taxon>Thelephoraceae</taxon>
        <taxon>Thelephora</taxon>
    </lineage>
</organism>
<comment type="catalytic activity">
    <reaction evidence="11">
        <text>ATP + H2O = ADP + phosphate + H(+)</text>
        <dbReference type="Rhea" id="RHEA:13065"/>
        <dbReference type="ChEBI" id="CHEBI:15377"/>
        <dbReference type="ChEBI" id="CHEBI:15378"/>
        <dbReference type="ChEBI" id="CHEBI:30616"/>
        <dbReference type="ChEBI" id="CHEBI:43474"/>
        <dbReference type="ChEBI" id="CHEBI:456216"/>
        <dbReference type="EC" id="3.6.4.13"/>
    </reaction>
</comment>